<accession>A0A2P5K807</accession>
<name>A0A2P5K807_9BURK</name>
<dbReference type="AlphaFoldDB" id="A0A2P5K807"/>
<evidence type="ECO:0000313" key="1">
    <source>
        <dbReference type="EMBL" id="PPB82858.1"/>
    </source>
</evidence>
<keyword evidence="2" id="KW-1185">Reference proteome</keyword>
<gene>
    <name evidence="1" type="ORF">B0O95_11235</name>
</gene>
<organism evidence="1 2">
    <name type="scientific">Mycetohabitans endofungorum</name>
    <dbReference type="NCBI Taxonomy" id="417203"/>
    <lineage>
        <taxon>Bacteria</taxon>
        <taxon>Pseudomonadati</taxon>
        <taxon>Pseudomonadota</taxon>
        <taxon>Betaproteobacteria</taxon>
        <taxon>Burkholderiales</taxon>
        <taxon>Burkholderiaceae</taxon>
        <taxon>Mycetohabitans</taxon>
    </lineage>
</organism>
<comment type="caution">
    <text evidence="1">The sequence shown here is derived from an EMBL/GenBank/DDBJ whole genome shotgun (WGS) entry which is preliminary data.</text>
</comment>
<evidence type="ECO:0008006" key="3">
    <source>
        <dbReference type="Google" id="ProtNLM"/>
    </source>
</evidence>
<evidence type="ECO:0000313" key="2">
    <source>
        <dbReference type="Proteomes" id="UP000243096"/>
    </source>
</evidence>
<proteinExistence type="predicted"/>
<dbReference type="Proteomes" id="UP000243096">
    <property type="component" value="Unassembled WGS sequence"/>
</dbReference>
<sequence length="59" mass="6930">MFNELKNRGHFPSDEAASKLLYLALRNIEKDWKMPPITWRQALNQFAIVFGDRFTNAMS</sequence>
<reference evidence="1 2" key="1">
    <citation type="submission" date="2018-01" db="EMBL/GenBank/DDBJ databases">
        <title>Genomic Encyclopedia of Type Strains, Phase III (KMG-III): the genomes of soil and plant-associated and newly described type strains.</title>
        <authorList>
            <person name="Whitman W."/>
        </authorList>
    </citation>
    <scope>NUCLEOTIDE SEQUENCE [LARGE SCALE GENOMIC DNA]</scope>
    <source>
        <strain evidence="1 2">HKI456</strain>
    </source>
</reference>
<dbReference type="EMBL" id="PRDW01000012">
    <property type="protein sequence ID" value="PPB82858.1"/>
    <property type="molecule type" value="Genomic_DNA"/>
</dbReference>
<protein>
    <recommendedName>
        <fullName evidence="3">Mutator family transposase</fullName>
    </recommendedName>
</protein>